<dbReference type="EMBL" id="CP056117">
    <property type="protein sequence ID" value="QKZ97992.1"/>
    <property type="molecule type" value="Genomic_DNA"/>
</dbReference>
<organism evidence="2 3">
    <name type="scientific">Enterobacter cloacae</name>
    <dbReference type="NCBI Taxonomy" id="550"/>
    <lineage>
        <taxon>Bacteria</taxon>
        <taxon>Pseudomonadati</taxon>
        <taxon>Pseudomonadota</taxon>
        <taxon>Gammaproteobacteria</taxon>
        <taxon>Enterobacterales</taxon>
        <taxon>Enterobacteriaceae</taxon>
        <taxon>Enterobacter</taxon>
        <taxon>Enterobacter cloacae complex</taxon>
    </lineage>
</organism>
<dbReference type="GO" id="GO:0016788">
    <property type="term" value="F:hydrolase activity, acting on ester bonds"/>
    <property type="evidence" value="ECO:0007669"/>
    <property type="project" value="InterPro"/>
</dbReference>
<feature type="domain" description="Toxin SymE-like" evidence="1">
    <location>
        <begin position="11"/>
        <end position="69"/>
    </location>
</feature>
<dbReference type="AlphaFoldDB" id="A0A7H8UDI7"/>
<evidence type="ECO:0000313" key="2">
    <source>
        <dbReference type="EMBL" id="QKZ97992.1"/>
    </source>
</evidence>
<dbReference type="RefSeq" id="WP_176609619.1">
    <property type="nucleotide sequence ID" value="NZ_CP056117.1"/>
</dbReference>
<dbReference type="Pfam" id="PF08845">
    <property type="entry name" value="SymE_toxin"/>
    <property type="match status" value="1"/>
</dbReference>
<protein>
    <submittedName>
        <fullName evidence="2">Type I toxin-antitoxin system SymE family toxin</fullName>
    </submittedName>
</protein>
<proteinExistence type="predicted"/>
<dbReference type="Proteomes" id="UP000509421">
    <property type="component" value="Chromosome"/>
</dbReference>
<reference evidence="2 3" key="1">
    <citation type="submission" date="2020-06" db="EMBL/GenBank/DDBJ databases">
        <title>Long-read sequencing of DSM26481-BlokeschLab.</title>
        <authorList>
            <person name="Blokesch M."/>
        </authorList>
    </citation>
    <scope>NUCLEOTIDE SEQUENCE [LARGE SCALE GENOMIC DNA]</scope>
    <source>
        <strain evidence="2 3">DSM 26481</strain>
    </source>
</reference>
<accession>A0A7H8UDI7</accession>
<dbReference type="GO" id="GO:0005737">
    <property type="term" value="C:cytoplasm"/>
    <property type="evidence" value="ECO:0007669"/>
    <property type="project" value="InterPro"/>
</dbReference>
<evidence type="ECO:0000259" key="1">
    <source>
        <dbReference type="Pfam" id="PF08845"/>
    </source>
</evidence>
<evidence type="ECO:0000313" key="3">
    <source>
        <dbReference type="Proteomes" id="UP000509421"/>
    </source>
</evidence>
<dbReference type="GO" id="GO:0003723">
    <property type="term" value="F:RNA binding"/>
    <property type="evidence" value="ECO:0007669"/>
    <property type="project" value="InterPro"/>
</dbReference>
<sequence length="87" mass="10029">MQGMAITKPYRHLKVGYFRKRHEDRKTKIPTRYSVHAALNLKGDWLEKAGFLTHSQVRVEVGPGKIIIELIKESDDGHPGHVVQREQ</sequence>
<name>A0A7H8UDI7_ENTCL</name>
<dbReference type="GO" id="GO:0016070">
    <property type="term" value="P:RNA metabolic process"/>
    <property type="evidence" value="ECO:0007669"/>
    <property type="project" value="InterPro"/>
</dbReference>
<gene>
    <name evidence="2" type="ORF">HWQ14_09960</name>
</gene>
<dbReference type="InterPro" id="IPR014944">
    <property type="entry name" value="Toxin_SymE-like"/>
</dbReference>